<organism evidence="2 3">
    <name type="scientific">Brachionus plicatilis</name>
    <name type="common">Marine rotifer</name>
    <name type="synonym">Brachionus muelleri</name>
    <dbReference type="NCBI Taxonomy" id="10195"/>
    <lineage>
        <taxon>Eukaryota</taxon>
        <taxon>Metazoa</taxon>
        <taxon>Spiralia</taxon>
        <taxon>Gnathifera</taxon>
        <taxon>Rotifera</taxon>
        <taxon>Eurotatoria</taxon>
        <taxon>Monogononta</taxon>
        <taxon>Pseudotrocha</taxon>
        <taxon>Ploima</taxon>
        <taxon>Brachionidae</taxon>
        <taxon>Brachionus</taxon>
    </lineage>
</organism>
<gene>
    <name evidence="2" type="ORF">BpHYR1_040156</name>
</gene>
<dbReference type="PROSITE" id="PS51257">
    <property type="entry name" value="PROKAR_LIPOPROTEIN"/>
    <property type="match status" value="1"/>
</dbReference>
<comment type="caution">
    <text evidence="2">The sequence shown here is derived from an EMBL/GenBank/DDBJ whole genome shotgun (WGS) entry which is preliminary data.</text>
</comment>
<evidence type="ECO:0000313" key="2">
    <source>
        <dbReference type="EMBL" id="RNA35923.1"/>
    </source>
</evidence>
<dbReference type="EMBL" id="REGN01001271">
    <property type="protein sequence ID" value="RNA35923.1"/>
    <property type="molecule type" value="Genomic_DNA"/>
</dbReference>
<reference evidence="2 3" key="1">
    <citation type="journal article" date="2018" name="Sci. Rep.">
        <title>Genomic signatures of local adaptation to the degree of environmental predictability in rotifers.</title>
        <authorList>
            <person name="Franch-Gras L."/>
            <person name="Hahn C."/>
            <person name="Garcia-Roger E.M."/>
            <person name="Carmona M.J."/>
            <person name="Serra M."/>
            <person name="Gomez A."/>
        </authorList>
    </citation>
    <scope>NUCLEOTIDE SEQUENCE [LARGE SCALE GENOMIC DNA]</scope>
    <source>
        <strain evidence="2">HYR1</strain>
    </source>
</reference>
<accession>A0A3M7SJG6</accession>
<proteinExistence type="predicted"/>
<sequence>MVERIKTSWRNIMNINIGGVSCSNQLTSKKSSTKGYLLTKMSNGHELTKKFGSNKNVTPAIRPAGKR</sequence>
<protein>
    <submittedName>
        <fullName evidence="2">Uncharacterized protein</fullName>
    </submittedName>
</protein>
<dbReference type="AlphaFoldDB" id="A0A3M7SJG6"/>
<dbReference type="Proteomes" id="UP000276133">
    <property type="component" value="Unassembled WGS sequence"/>
</dbReference>
<keyword evidence="3" id="KW-1185">Reference proteome</keyword>
<evidence type="ECO:0000256" key="1">
    <source>
        <dbReference type="SAM" id="MobiDB-lite"/>
    </source>
</evidence>
<feature type="region of interest" description="Disordered" evidence="1">
    <location>
        <begin position="47"/>
        <end position="67"/>
    </location>
</feature>
<evidence type="ECO:0000313" key="3">
    <source>
        <dbReference type="Proteomes" id="UP000276133"/>
    </source>
</evidence>
<name>A0A3M7SJG6_BRAPC</name>